<evidence type="ECO:0000256" key="2">
    <source>
        <dbReference type="ARBA" id="ARBA00023125"/>
    </source>
</evidence>
<gene>
    <name evidence="5" type="ORF">GGR44_002453</name>
</gene>
<dbReference type="RefSeq" id="WP_183955843.1">
    <property type="nucleotide sequence ID" value="NZ_JACIEB010000005.1"/>
</dbReference>
<dbReference type="EMBL" id="JACIEB010000005">
    <property type="protein sequence ID" value="MBB3982787.1"/>
    <property type="molecule type" value="Genomic_DNA"/>
</dbReference>
<dbReference type="SUPFAM" id="SSF46689">
    <property type="entry name" value="Homeodomain-like"/>
    <property type="match status" value="1"/>
</dbReference>
<dbReference type="InterPro" id="IPR009057">
    <property type="entry name" value="Homeodomain-like_sf"/>
</dbReference>
<dbReference type="PANTHER" id="PTHR46796:SF6">
    <property type="entry name" value="ARAC SUBFAMILY"/>
    <property type="match status" value="1"/>
</dbReference>
<dbReference type="Proteomes" id="UP000552757">
    <property type="component" value="Unassembled WGS sequence"/>
</dbReference>
<feature type="domain" description="HTH araC/xylS-type" evidence="4">
    <location>
        <begin position="187"/>
        <end position="288"/>
    </location>
</feature>
<evidence type="ECO:0000259" key="4">
    <source>
        <dbReference type="PROSITE" id="PS01124"/>
    </source>
</evidence>
<reference evidence="5 6" key="1">
    <citation type="submission" date="2020-08" db="EMBL/GenBank/DDBJ databases">
        <title>Genomic Encyclopedia of Type Strains, Phase IV (KMG-IV): sequencing the most valuable type-strain genomes for metagenomic binning, comparative biology and taxonomic classification.</title>
        <authorList>
            <person name="Goeker M."/>
        </authorList>
    </citation>
    <scope>NUCLEOTIDE SEQUENCE [LARGE SCALE GENOMIC DNA]</scope>
    <source>
        <strain evidence="5 6">DSM 29348</strain>
    </source>
</reference>
<sequence length="291" mass="31886">MASISAVYDVPQVSGMDCSVAGRMVLPRATVELHHYRFTGPQSGVFRSGRGFLDLALSRRPGAPIGHYTAAPRSDPIPMGEIIFIPAGQDLETRWGEGEQRSICCGFEALVGDDRDLLADEAALEASLDVRSPQVRDALMRLACEIESPDFGSALLAEALMTEVRVQLARYFRRALGGADGPSRLDQGQLRRIDEAIEQPGPLPSVADLARLCDVSTRHFFRLFRVSTGQTLASYAAERRIARAKALLQQRQPPIKEIAWRCGFETPAAFSAAFRKAVGTTPKVFRQTVRS</sequence>
<keyword evidence="1" id="KW-0805">Transcription regulation</keyword>
<dbReference type="AlphaFoldDB" id="A0A7W6GPQ3"/>
<evidence type="ECO:0000313" key="6">
    <source>
        <dbReference type="Proteomes" id="UP000552757"/>
    </source>
</evidence>
<comment type="caution">
    <text evidence="5">The sequence shown here is derived from an EMBL/GenBank/DDBJ whole genome shotgun (WGS) entry which is preliminary data.</text>
</comment>
<proteinExistence type="predicted"/>
<dbReference type="Gene3D" id="1.10.10.60">
    <property type="entry name" value="Homeodomain-like"/>
    <property type="match status" value="2"/>
</dbReference>
<accession>A0A7W6GPQ3</accession>
<name>A0A7W6GPQ3_9SPHN</name>
<dbReference type="InterPro" id="IPR020449">
    <property type="entry name" value="Tscrpt_reg_AraC-type_HTH"/>
</dbReference>
<dbReference type="InterPro" id="IPR050204">
    <property type="entry name" value="AraC_XylS_family_regulators"/>
</dbReference>
<protein>
    <submittedName>
        <fullName evidence="5">AraC family transcriptional regulator</fullName>
    </submittedName>
</protein>
<keyword evidence="3" id="KW-0804">Transcription</keyword>
<dbReference type="PRINTS" id="PR00032">
    <property type="entry name" value="HTHARAC"/>
</dbReference>
<evidence type="ECO:0000313" key="5">
    <source>
        <dbReference type="EMBL" id="MBB3982787.1"/>
    </source>
</evidence>
<keyword evidence="2" id="KW-0238">DNA-binding</keyword>
<dbReference type="SMART" id="SM00342">
    <property type="entry name" value="HTH_ARAC"/>
    <property type="match status" value="1"/>
</dbReference>
<dbReference type="GO" id="GO:0043565">
    <property type="term" value="F:sequence-specific DNA binding"/>
    <property type="evidence" value="ECO:0007669"/>
    <property type="project" value="InterPro"/>
</dbReference>
<dbReference type="Pfam" id="PF12833">
    <property type="entry name" value="HTH_18"/>
    <property type="match status" value="1"/>
</dbReference>
<keyword evidence="6" id="KW-1185">Reference proteome</keyword>
<evidence type="ECO:0000256" key="1">
    <source>
        <dbReference type="ARBA" id="ARBA00023015"/>
    </source>
</evidence>
<evidence type="ECO:0000256" key="3">
    <source>
        <dbReference type="ARBA" id="ARBA00023163"/>
    </source>
</evidence>
<dbReference type="InterPro" id="IPR018062">
    <property type="entry name" value="HTH_AraC-typ_CS"/>
</dbReference>
<dbReference type="PROSITE" id="PS00041">
    <property type="entry name" value="HTH_ARAC_FAMILY_1"/>
    <property type="match status" value="1"/>
</dbReference>
<dbReference type="PANTHER" id="PTHR46796">
    <property type="entry name" value="HTH-TYPE TRANSCRIPTIONAL ACTIVATOR RHAS-RELATED"/>
    <property type="match status" value="1"/>
</dbReference>
<organism evidence="5 6">
    <name type="scientific">Sphingobium fontiphilum</name>
    <dbReference type="NCBI Taxonomy" id="944425"/>
    <lineage>
        <taxon>Bacteria</taxon>
        <taxon>Pseudomonadati</taxon>
        <taxon>Pseudomonadota</taxon>
        <taxon>Alphaproteobacteria</taxon>
        <taxon>Sphingomonadales</taxon>
        <taxon>Sphingomonadaceae</taxon>
        <taxon>Sphingobium</taxon>
    </lineage>
</organism>
<dbReference type="InterPro" id="IPR018060">
    <property type="entry name" value="HTH_AraC"/>
</dbReference>
<dbReference type="GO" id="GO:0003700">
    <property type="term" value="F:DNA-binding transcription factor activity"/>
    <property type="evidence" value="ECO:0007669"/>
    <property type="project" value="InterPro"/>
</dbReference>
<dbReference type="PROSITE" id="PS01124">
    <property type="entry name" value="HTH_ARAC_FAMILY_2"/>
    <property type="match status" value="1"/>
</dbReference>